<name>E9GSV6_DAPPU</name>
<dbReference type="EMBL" id="GL732562">
    <property type="protein sequence ID" value="EFX77496.1"/>
    <property type="molecule type" value="Genomic_DNA"/>
</dbReference>
<dbReference type="PhylomeDB" id="E9GSV6"/>
<accession>E9GSV6</accession>
<keyword evidence="2" id="KW-1185">Reference proteome</keyword>
<evidence type="ECO:0000313" key="2">
    <source>
        <dbReference type="Proteomes" id="UP000000305"/>
    </source>
</evidence>
<gene>
    <name evidence="1" type="ORF">DAPPUDRAFT_321428</name>
</gene>
<dbReference type="OrthoDB" id="413361at2759"/>
<evidence type="ECO:0008006" key="3">
    <source>
        <dbReference type="Google" id="ProtNLM"/>
    </source>
</evidence>
<dbReference type="KEGG" id="dpx:DAPPUDRAFT_321428"/>
<proteinExistence type="predicted"/>
<evidence type="ECO:0000313" key="1">
    <source>
        <dbReference type="EMBL" id="EFX77496.1"/>
    </source>
</evidence>
<dbReference type="HOGENOM" id="CLU_200124_0_0_1"/>
<protein>
    <recommendedName>
        <fullName evidence="3">DUF4219 domain-containing protein</fullName>
    </recommendedName>
</protein>
<dbReference type="InParanoid" id="E9GSV6"/>
<sequence>MANQQMIENHLRDVNHVPKFDGTNFREWNFELQMIFQQLGLLGLVDGREGHTLPEEETKAF</sequence>
<dbReference type="AlphaFoldDB" id="E9GSV6"/>
<organism evidence="1 2">
    <name type="scientific">Daphnia pulex</name>
    <name type="common">Water flea</name>
    <dbReference type="NCBI Taxonomy" id="6669"/>
    <lineage>
        <taxon>Eukaryota</taxon>
        <taxon>Metazoa</taxon>
        <taxon>Ecdysozoa</taxon>
        <taxon>Arthropoda</taxon>
        <taxon>Crustacea</taxon>
        <taxon>Branchiopoda</taxon>
        <taxon>Diplostraca</taxon>
        <taxon>Cladocera</taxon>
        <taxon>Anomopoda</taxon>
        <taxon>Daphniidae</taxon>
        <taxon>Daphnia</taxon>
    </lineage>
</organism>
<dbReference type="Proteomes" id="UP000000305">
    <property type="component" value="Unassembled WGS sequence"/>
</dbReference>
<reference evidence="1 2" key="1">
    <citation type="journal article" date="2011" name="Science">
        <title>The ecoresponsive genome of Daphnia pulex.</title>
        <authorList>
            <person name="Colbourne J.K."/>
            <person name="Pfrender M.E."/>
            <person name="Gilbert D."/>
            <person name="Thomas W.K."/>
            <person name="Tucker A."/>
            <person name="Oakley T.H."/>
            <person name="Tokishita S."/>
            <person name="Aerts A."/>
            <person name="Arnold G.J."/>
            <person name="Basu M.K."/>
            <person name="Bauer D.J."/>
            <person name="Caceres C.E."/>
            <person name="Carmel L."/>
            <person name="Casola C."/>
            <person name="Choi J.H."/>
            <person name="Detter J.C."/>
            <person name="Dong Q."/>
            <person name="Dusheyko S."/>
            <person name="Eads B.D."/>
            <person name="Frohlich T."/>
            <person name="Geiler-Samerotte K.A."/>
            <person name="Gerlach D."/>
            <person name="Hatcher P."/>
            <person name="Jogdeo S."/>
            <person name="Krijgsveld J."/>
            <person name="Kriventseva E.V."/>
            <person name="Kultz D."/>
            <person name="Laforsch C."/>
            <person name="Lindquist E."/>
            <person name="Lopez J."/>
            <person name="Manak J.R."/>
            <person name="Muller J."/>
            <person name="Pangilinan J."/>
            <person name="Patwardhan R.P."/>
            <person name="Pitluck S."/>
            <person name="Pritham E.J."/>
            <person name="Rechtsteiner A."/>
            <person name="Rho M."/>
            <person name="Rogozin I.B."/>
            <person name="Sakarya O."/>
            <person name="Salamov A."/>
            <person name="Schaack S."/>
            <person name="Shapiro H."/>
            <person name="Shiga Y."/>
            <person name="Skalitzky C."/>
            <person name="Smith Z."/>
            <person name="Souvorov A."/>
            <person name="Sung W."/>
            <person name="Tang Z."/>
            <person name="Tsuchiya D."/>
            <person name="Tu H."/>
            <person name="Vos H."/>
            <person name="Wang M."/>
            <person name="Wolf Y.I."/>
            <person name="Yamagata H."/>
            <person name="Yamada T."/>
            <person name="Ye Y."/>
            <person name="Shaw J.R."/>
            <person name="Andrews J."/>
            <person name="Crease T.J."/>
            <person name="Tang H."/>
            <person name="Lucas S.M."/>
            <person name="Robertson H.M."/>
            <person name="Bork P."/>
            <person name="Koonin E.V."/>
            <person name="Zdobnov E.M."/>
            <person name="Grigoriev I.V."/>
            <person name="Lynch M."/>
            <person name="Boore J.L."/>
        </authorList>
    </citation>
    <scope>NUCLEOTIDE SEQUENCE [LARGE SCALE GENOMIC DNA]</scope>
</reference>